<dbReference type="PANTHER" id="PTHR11265">
    <property type="entry name" value="S-ADENOSYL-METHYLTRANSFERASE MRAW"/>
    <property type="match status" value="1"/>
</dbReference>
<comment type="function">
    <text evidence="6">Specifically methylates the N4 position of cytidine in position 1402 (C1402) of 16S rRNA.</text>
</comment>
<feature type="binding site" evidence="6">
    <location>
        <position position="50"/>
    </location>
    <ligand>
        <name>S-adenosyl-L-methionine</name>
        <dbReference type="ChEBI" id="CHEBI:59789"/>
    </ligand>
</feature>
<keyword evidence="6" id="KW-0963">Cytoplasm</keyword>
<evidence type="ECO:0000313" key="8">
    <source>
        <dbReference type="Proteomes" id="UP000177069"/>
    </source>
</evidence>
<reference evidence="7 8" key="1">
    <citation type="journal article" date="2016" name="Nat. Commun.">
        <title>Thousands of microbial genomes shed light on interconnected biogeochemical processes in an aquifer system.</title>
        <authorList>
            <person name="Anantharaman K."/>
            <person name="Brown C.T."/>
            <person name="Hug L.A."/>
            <person name="Sharon I."/>
            <person name="Castelle C.J."/>
            <person name="Probst A.J."/>
            <person name="Thomas B.C."/>
            <person name="Singh A."/>
            <person name="Wilkins M.J."/>
            <person name="Karaoz U."/>
            <person name="Brodie E.L."/>
            <person name="Williams K.H."/>
            <person name="Hubbard S.S."/>
            <person name="Banfield J.F."/>
        </authorList>
    </citation>
    <scope>NUCLEOTIDE SEQUENCE [LARGE SCALE GENOMIC DNA]</scope>
</reference>
<dbReference type="GO" id="GO:0070475">
    <property type="term" value="P:rRNA base methylation"/>
    <property type="evidence" value="ECO:0007669"/>
    <property type="project" value="UniProtKB-UniRule"/>
</dbReference>
<name>A0A1F5G1R0_9BACT</name>
<dbReference type="GO" id="GO:0071424">
    <property type="term" value="F:rRNA (cytosine-N4-)-methyltransferase activity"/>
    <property type="evidence" value="ECO:0007669"/>
    <property type="project" value="UniProtKB-UniRule"/>
</dbReference>
<feature type="binding site" evidence="6">
    <location>
        <position position="111"/>
    </location>
    <ligand>
        <name>S-adenosyl-L-methionine</name>
        <dbReference type="ChEBI" id="CHEBI:59789"/>
    </ligand>
</feature>
<keyword evidence="4 6" id="KW-0808">Transferase</keyword>
<dbReference type="InterPro" id="IPR029063">
    <property type="entry name" value="SAM-dependent_MTases_sf"/>
</dbReference>
<evidence type="ECO:0000256" key="5">
    <source>
        <dbReference type="ARBA" id="ARBA00022691"/>
    </source>
</evidence>
<dbReference type="Gene3D" id="3.40.50.150">
    <property type="entry name" value="Vaccinia Virus protein VP39"/>
    <property type="match status" value="1"/>
</dbReference>
<dbReference type="EMBL" id="MFBA01000013">
    <property type="protein sequence ID" value="OGD85823.1"/>
    <property type="molecule type" value="Genomic_DNA"/>
</dbReference>
<dbReference type="InterPro" id="IPR002903">
    <property type="entry name" value="RsmH"/>
</dbReference>
<evidence type="ECO:0000256" key="3">
    <source>
        <dbReference type="ARBA" id="ARBA00022603"/>
    </source>
</evidence>
<evidence type="ECO:0000256" key="2">
    <source>
        <dbReference type="ARBA" id="ARBA00022552"/>
    </source>
</evidence>
<dbReference type="SUPFAM" id="SSF81799">
    <property type="entry name" value="Putative methyltransferase TM0872, insert domain"/>
    <property type="match status" value="1"/>
</dbReference>
<dbReference type="SUPFAM" id="SSF53335">
    <property type="entry name" value="S-adenosyl-L-methionine-dependent methyltransferases"/>
    <property type="match status" value="1"/>
</dbReference>
<keyword evidence="2 6" id="KW-0698">rRNA processing</keyword>
<accession>A0A1F5G1R0</accession>
<proteinExistence type="inferred from homology"/>
<keyword evidence="5 6" id="KW-0949">S-adenosyl-L-methionine</keyword>
<organism evidence="7 8">
    <name type="scientific">Candidatus Curtissbacteria bacterium RIFCSPHIGHO2_01_FULL_41_13</name>
    <dbReference type="NCBI Taxonomy" id="1797745"/>
    <lineage>
        <taxon>Bacteria</taxon>
        <taxon>Candidatus Curtissiibacteriota</taxon>
    </lineage>
</organism>
<evidence type="ECO:0000313" key="7">
    <source>
        <dbReference type="EMBL" id="OGD85823.1"/>
    </source>
</evidence>
<dbReference type="HAMAP" id="MF_01007">
    <property type="entry name" value="16SrRNA_methyltr_H"/>
    <property type="match status" value="1"/>
</dbReference>
<dbReference type="NCBIfam" id="TIGR00006">
    <property type="entry name" value="16S rRNA (cytosine(1402)-N(4))-methyltransferase RsmH"/>
    <property type="match status" value="1"/>
</dbReference>
<dbReference type="Proteomes" id="UP000177069">
    <property type="component" value="Unassembled WGS sequence"/>
</dbReference>
<dbReference type="PANTHER" id="PTHR11265:SF0">
    <property type="entry name" value="12S RRNA N4-METHYLCYTIDINE METHYLTRANSFERASE"/>
    <property type="match status" value="1"/>
</dbReference>
<feature type="binding site" evidence="6">
    <location>
        <position position="104"/>
    </location>
    <ligand>
        <name>S-adenosyl-L-methionine</name>
        <dbReference type="ChEBI" id="CHEBI:59789"/>
    </ligand>
</feature>
<dbReference type="AlphaFoldDB" id="A0A1F5G1R0"/>
<dbReference type="Pfam" id="PF01795">
    <property type="entry name" value="Methyltransf_5"/>
    <property type="match status" value="1"/>
</dbReference>
<feature type="binding site" evidence="6">
    <location>
        <position position="83"/>
    </location>
    <ligand>
        <name>S-adenosyl-L-methionine</name>
        <dbReference type="ChEBI" id="CHEBI:59789"/>
    </ligand>
</feature>
<protein>
    <recommendedName>
        <fullName evidence="6">Ribosomal RNA small subunit methyltransferase H</fullName>
        <ecNumber evidence="6">2.1.1.199</ecNumber>
    </recommendedName>
    <alternativeName>
        <fullName evidence="6">16S rRNA m(4)C1402 methyltransferase</fullName>
    </alternativeName>
    <alternativeName>
        <fullName evidence="6">rRNA (cytosine-N(4)-)-methyltransferase RsmH</fullName>
    </alternativeName>
</protein>
<gene>
    <name evidence="6" type="primary">rsmH</name>
    <name evidence="7" type="ORF">A2696_02765</name>
</gene>
<dbReference type="GO" id="GO:0005737">
    <property type="term" value="C:cytoplasm"/>
    <property type="evidence" value="ECO:0007669"/>
    <property type="project" value="UniProtKB-SubCell"/>
</dbReference>
<comment type="subcellular location">
    <subcellularLocation>
        <location evidence="6">Cytoplasm</location>
    </subcellularLocation>
</comment>
<dbReference type="Gene3D" id="1.10.150.170">
    <property type="entry name" value="Putative methyltransferase TM0872, insert domain"/>
    <property type="match status" value="1"/>
</dbReference>
<dbReference type="EC" id="2.1.1.199" evidence="6"/>
<evidence type="ECO:0000256" key="6">
    <source>
        <dbReference type="HAMAP-Rule" id="MF_01007"/>
    </source>
</evidence>
<feature type="binding site" evidence="6">
    <location>
        <begin position="33"/>
        <end position="35"/>
    </location>
    <ligand>
        <name>S-adenosyl-L-methionine</name>
        <dbReference type="ChEBI" id="CHEBI:59789"/>
    </ligand>
</feature>
<dbReference type="PIRSF" id="PIRSF004486">
    <property type="entry name" value="MraW"/>
    <property type="match status" value="1"/>
</dbReference>
<dbReference type="InterPro" id="IPR023397">
    <property type="entry name" value="SAM-dep_MeTrfase_MraW_recog"/>
</dbReference>
<comment type="similarity">
    <text evidence="1 6">Belongs to the methyltransferase superfamily. RsmH family.</text>
</comment>
<sequence length="296" mass="33443">MSQYHQSVLLQEAIKFLNVKPQHLYIDATIGGGGHTRQILRRGGKVLGIDSDPESIAHLNKKFKIENLKLKIGEDLILAQGNFNRIADIARSHGFSKVSGILFDLGVSSHQLETAQRGFSFQKEGPLDMRMDKNSNIRAFDLVNNLEKRRLNEIFEKYAGEKLSWSIASAICSARKIKPIETTDGLAHIIKEVYRRKHLRTKLHPATKAFQALRIVVNSELLNLEEALPQTVNLLEKQGRLVVISFHSLEDSIVKRFFKYEKRLKVLTKTPIGPGSGEILHNPRSRSARLRAAVKI</sequence>
<keyword evidence="3 6" id="KW-0489">Methyltransferase</keyword>
<comment type="caution">
    <text evidence="7">The sequence shown here is derived from an EMBL/GenBank/DDBJ whole genome shotgun (WGS) entry which is preliminary data.</text>
</comment>
<evidence type="ECO:0000256" key="1">
    <source>
        <dbReference type="ARBA" id="ARBA00010396"/>
    </source>
</evidence>
<evidence type="ECO:0000256" key="4">
    <source>
        <dbReference type="ARBA" id="ARBA00022679"/>
    </source>
</evidence>
<comment type="catalytic activity">
    <reaction evidence="6">
        <text>cytidine(1402) in 16S rRNA + S-adenosyl-L-methionine = N(4)-methylcytidine(1402) in 16S rRNA + S-adenosyl-L-homocysteine + H(+)</text>
        <dbReference type="Rhea" id="RHEA:42928"/>
        <dbReference type="Rhea" id="RHEA-COMP:10286"/>
        <dbReference type="Rhea" id="RHEA-COMP:10287"/>
        <dbReference type="ChEBI" id="CHEBI:15378"/>
        <dbReference type="ChEBI" id="CHEBI:57856"/>
        <dbReference type="ChEBI" id="CHEBI:59789"/>
        <dbReference type="ChEBI" id="CHEBI:74506"/>
        <dbReference type="ChEBI" id="CHEBI:82748"/>
        <dbReference type="EC" id="2.1.1.199"/>
    </reaction>
</comment>